<organism evidence="1 2">
    <name type="scientific">Pseudonocardia xishanensis</name>
    <dbReference type="NCBI Taxonomy" id="630995"/>
    <lineage>
        <taxon>Bacteria</taxon>
        <taxon>Bacillati</taxon>
        <taxon>Actinomycetota</taxon>
        <taxon>Actinomycetes</taxon>
        <taxon>Pseudonocardiales</taxon>
        <taxon>Pseudonocardiaceae</taxon>
        <taxon>Pseudonocardia</taxon>
    </lineage>
</organism>
<name>A0ABP8RT49_9PSEU</name>
<evidence type="ECO:0000313" key="2">
    <source>
        <dbReference type="Proteomes" id="UP001501598"/>
    </source>
</evidence>
<sequence>MDLERIVPGRSGRLRRGPRDLDAVRHRVRDNRSNEFGWHGFESWAADAALSRGYVRDATAWLGKALGVPAR</sequence>
<gene>
    <name evidence="1" type="ORF">GCM10023175_27920</name>
</gene>
<evidence type="ECO:0000313" key="1">
    <source>
        <dbReference type="EMBL" id="GAA4546217.1"/>
    </source>
</evidence>
<reference evidence="2" key="1">
    <citation type="journal article" date="2019" name="Int. J. Syst. Evol. Microbiol.">
        <title>The Global Catalogue of Microorganisms (GCM) 10K type strain sequencing project: providing services to taxonomists for standard genome sequencing and annotation.</title>
        <authorList>
            <consortium name="The Broad Institute Genomics Platform"/>
            <consortium name="The Broad Institute Genome Sequencing Center for Infectious Disease"/>
            <person name="Wu L."/>
            <person name="Ma J."/>
        </authorList>
    </citation>
    <scope>NUCLEOTIDE SEQUENCE [LARGE SCALE GENOMIC DNA]</scope>
    <source>
        <strain evidence="2">JCM 17906</strain>
    </source>
</reference>
<comment type="caution">
    <text evidence="1">The sequence shown here is derived from an EMBL/GenBank/DDBJ whole genome shotgun (WGS) entry which is preliminary data.</text>
</comment>
<protein>
    <submittedName>
        <fullName evidence="1">Uncharacterized protein</fullName>
    </submittedName>
</protein>
<dbReference type="Proteomes" id="UP001501598">
    <property type="component" value="Unassembled WGS sequence"/>
</dbReference>
<keyword evidence="2" id="KW-1185">Reference proteome</keyword>
<dbReference type="RefSeq" id="WP_345417144.1">
    <property type="nucleotide sequence ID" value="NZ_BAABGT010000032.1"/>
</dbReference>
<proteinExistence type="predicted"/>
<dbReference type="EMBL" id="BAABGT010000032">
    <property type="protein sequence ID" value="GAA4546217.1"/>
    <property type="molecule type" value="Genomic_DNA"/>
</dbReference>
<accession>A0ABP8RT49</accession>